<keyword evidence="5" id="KW-0862">Zinc</keyword>
<dbReference type="Gene3D" id="3.30.830.10">
    <property type="entry name" value="Metalloenzyme, LuxS/M16 peptidase-like"/>
    <property type="match status" value="2"/>
</dbReference>
<evidence type="ECO:0000313" key="8">
    <source>
        <dbReference type="EMBL" id="KAG8226944.1"/>
    </source>
</evidence>
<protein>
    <recommendedName>
        <fullName evidence="7">Peptidase M16 middle/third domain-containing protein</fullName>
    </recommendedName>
</protein>
<dbReference type="InterPro" id="IPR011249">
    <property type="entry name" value="Metalloenz_LuxS/M16"/>
</dbReference>
<keyword evidence="3" id="KW-0479">Metal-binding</keyword>
<evidence type="ECO:0000313" key="9">
    <source>
        <dbReference type="Proteomes" id="UP000792457"/>
    </source>
</evidence>
<evidence type="ECO:0000256" key="5">
    <source>
        <dbReference type="ARBA" id="ARBA00022833"/>
    </source>
</evidence>
<dbReference type="EMBL" id="KZ308305">
    <property type="protein sequence ID" value="KAG8226944.1"/>
    <property type="molecule type" value="Genomic_DNA"/>
</dbReference>
<evidence type="ECO:0000256" key="4">
    <source>
        <dbReference type="ARBA" id="ARBA00022801"/>
    </source>
</evidence>
<accession>A0A8K0K279</accession>
<evidence type="ECO:0000256" key="3">
    <source>
        <dbReference type="ARBA" id="ARBA00022723"/>
    </source>
</evidence>
<evidence type="ECO:0000259" key="7">
    <source>
        <dbReference type="Pfam" id="PF16187"/>
    </source>
</evidence>
<proteinExistence type="inferred from homology"/>
<dbReference type="OrthoDB" id="952271at2759"/>
<dbReference type="SUPFAM" id="SSF63411">
    <property type="entry name" value="LuxS/MPP-like metallohydrolase"/>
    <property type="match status" value="2"/>
</dbReference>
<dbReference type="GO" id="GO:0046872">
    <property type="term" value="F:metal ion binding"/>
    <property type="evidence" value="ECO:0007669"/>
    <property type="project" value="UniProtKB-KW"/>
</dbReference>
<keyword evidence="9" id="KW-1185">Reference proteome</keyword>
<evidence type="ECO:0000256" key="6">
    <source>
        <dbReference type="ARBA" id="ARBA00023049"/>
    </source>
</evidence>
<dbReference type="GO" id="GO:0043171">
    <property type="term" value="P:peptide catabolic process"/>
    <property type="evidence" value="ECO:0007669"/>
    <property type="project" value="TreeGrafter"/>
</dbReference>
<evidence type="ECO:0000256" key="1">
    <source>
        <dbReference type="ARBA" id="ARBA00007261"/>
    </source>
</evidence>
<keyword evidence="4" id="KW-0378">Hydrolase</keyword>
<dbReference type="GO" id="GO:0004222">
    <property type="term" value="F:metalloendopeptidase activity"/>
    <property type="evidence" value="ECO:0007669"/>
    <property type="project" value="TreeGrafter"/>
</dbReference>
<reference evidence="8" key="2">
    <citation type="submission" date="2017-10" db="EMBL/GenBank/DDBJ databases">
        <title>Ladona fulva Genome sequencing and assembly.</title>
        <authorList>
            <person name="Murali S."/>
            <person name="Richards S."/>
            <person name="Bandaranaike D."/>
            <person name="Bellair M."/>
            <person name="Blankenburg K."/>
            <person name="Chao H."/>
            <person name="Dinh H."/>
            <person name="Doddapaneni H."/>
            <person name="Dugan-Rocha S."/>
            <person name="Elkadiri S."/>
            <person name="Gnanaolivu R."/>
            <person name="Hernandez B."/>
            <person name="Skinner E."/>
            <person name="Javaid M."/>
            <person name="Lee S."/>
            <person name="Li M."/>
            <person name="Ming W."/>
            <person name="Munidasa M."/>
            <person name="Muniz J."/>
            <person name="Nguyen L."/>
            <person name="Hughes D."/>
            <person name="Osuji N."/>
            <person name="Pu L.-L."/>
            <person name="Puazo M."/>
            <person name="Qu C."/>
            <person name="Quiroz J."/>
            <person name="Raj R."/>
            <person name="Weissenberger G."/>
            <person name="Xin Y."/>
            <person name="Zou X."/>
            <person name="Han Y."/>
            <person name="Worley K."/>
            <person name="Muzny D."/>
            <person name="Gibbs R."/>
        </authorList>
    </citation>
    <scope>NUCLEOTIDE SEQUENCE</scope>
    <source>
        <strain evidence="8">Sampled in the wild</strain>
    </source>
</reference>
<evidence type="ECO:0000256" key="2">
    <source>
        <dbReference type="ARBA" id="ARBA00022670"/>
    </source>
</evidence>
<feature type="domain" description="Peptidase M16 middle/third" evidence="7">
    <location>
        <begin position="40"/>
        <end position="339"/>
    </location>
</feature>
<dbReference type="AlphaFoldDB" id="A0A8K0K279"/>
<dbReference type="FunFam" id="3.30.830.10:FF:000003">
    <property type="entry name" value="Insulin-degrading enzyme"/>
    <property type="match status" value="1"/>
</dbReference>
<reference evidence="8" key="1">
    <citation type="submission" date="2013-04" db="EMBL/GenBank/DDBJ databases">
        <authorList>
            <person name="Qu J."/>
            <person name="Murali S.C."/>
            <person name="Bandaranaike D."/>
            <person name="Bellair M."/>
            <person name="Blankenburg K."/>
            <person name="Chao H."/>
            <person name="Dinh H."/>
            <person name="Doddapaneni H."/>
            <person name="Downs B."/>
            <person name="Dugan-Rocha S."/>
            <person name="Elkadiri S."/>
            <person name="Gnanaolivu R.D."/>
            <person name="Hernandez B."/>
            <person name="Javaid M."/>
            <person name="Jayaseelan J.C."/>
            <person name="Lee S."/>
            <person name="Li M."/>
            <person name="Ming W."/>
            <person name="Munidasa M."/>
            <person name="Muniz J."/>
            <person name="Nguyen L."/>
            <person name="Ongeri F."/>
            <person name="Osuji N."/>
            <person name="Pu L.-L."/>
            <person name="Puazo M."/>
            <person name="Qu C."/>
            <person name="Quiroz J."/>
            <person name="Raj R."/>
            <person name="Weissenberger G."/>
            <person name="Xin Y."/>
            <person name="Zou X."/>
            <person name="Han Y."/>
            <person name="Richards S."/>
            <person name="Worley K."/>
            <person name="Muzny D."/>
            <person name="Gibbs R."/>
        </authorList>
    </citation>
    <scope>NUCLEOTIDE SEQUENCE</scope>
    <source>
        <strain evidence="8">Sampled in the wild</strain>
    </source>
</reference>
<dbReference type="PANTHER" id="PTHR43690">
    <property type="entry name" value="NARDILYSIN"/>
    <property type="match status" value="1"/>
</dbReference>
<keyword evidence="2" id="KW-0645">Protease</keyword>
<name>A0A8K0K279_LADFU</name>
<organism evidence="8 9">
    <name type="scientific">Ladona fulva</name>
    <name type="common">Scarce chaser dragonfly</name>
    <name type="synonym">Libellula fulva</name>
    <dbReference type="NCBI Taxonomy" id="123851"/>
    <lineage>
        <taxon>Eukaryota</taxon>
        <taxon>Metazoa</taxon>
        <taxon>Ecdysozoa</taxon>
        <taxon>Arthropoda</taxon>
        <taxon>Hexapoda</taxon>
        <taxon>Insecta</taxon>
        <taxon>Pterygota</taxon>
        <taxon>Palaeoptera</taxon>
        <taxon>Odonata</taxon>
        <taxon>Epiprocta</taxon>
        <taxon>Anisoptera</taxon>
        <taxon>Libelluloidea</taxon>
        <taxon>Libellulidae</taxon>
        <taxon>Ladona</taxon>
    </lineage>
</organism>
<dbReference type="Proteomes" id="UP000792457">
    <property type="component" value="Unassembled WGS sequence"/>
</dbReference>
<dbReference type="GO" id="GO:0005829">
    <property type="term" value="C:cytosol"/>
    <property type="evidence" value="ECO:0007669"/>
    <property type="project" value="TreeGrafter"/>
</dbReference>
<dbReference type="InterPro" id="IPR032632">
    <property type="entry name" value="Peptidase_M16_M"/>
</dbReference>
<comment type="caution">
    <text evidence="8">The sequence shown here is derived from an EMBL/GenBank/DDBJ whole genome shotgun (WGS) entry which is preliminary data.</text>
</comment>
<keyword evidence="6" id="KW-0482">Metalloprotease</keyword>
<dbReference type="Pfam" id="PF16187">
    <property type="entry name" value="Peptidase_M16_M"/>
    <property type="match status" value="1"/>
</dbReference>
<dbReference type="PANTHER" id="PTHR43690:SF18">
    <property type="entry name" value="INSULIN-DEGRADING ENZYME-RELATED"/>
    <property type="match status" value="1"/>
</dbReference>
<comment type="similarity">
    <text evidence="1">Belongs to the peptidase M16 family.</text>
</comment>
<dbReference type="InterPro" id="IPR050626">
    <property type="entry name" value="Peptidase_M16"/>
</dbReference>
<sequence length="380" mass="44191">MRDLEVSSQHCVLKYVTLLKNEGPKEWIYEEFRDILTMHFRFKDKETPSSYVSSLVHSLQDYPLEEVLSGGYLISSWRPDLIDMVLNYITPEKIRVAVIGKKFEAIADQEEPWYGTKYKLETIPEETIEFWKQNDLCEKLKLPPKNEFIPTTFDLLPRDENGKVNNIVQRNRVAGTQGIDNNFPAIIQDTPLSRVWFKQDDEFLLPKANISFEFASPLAYLDPLHSNMMHMFVRLFKDALNEYAYAAELAGLKWELSNTKYGMILGIVGYSSKQHILLEKIIERMTNFQIDPKRFAILKENYIRSLKNFEAEQPYQHAVYYLAVLLVEQAWTKVELLAATEELTVERVAAFIPQILSNMHIECFIHGNVNKAVSVIFSFL</sequence>
<dbReference type="GO" id="GO:0051603">
    <property type="term" value="P:proteolysis involved in protein catabolic process"/>
    <property type="evidence" value="ECO:0007669"/>
    <property type="project" value="TreeGrafter"/>
</dbReference>
<gene>
    <name evidence="8" type="ORF">J437_LFUL004662</name>
</gene>
<dbReference type="GO" id="GO:0005739">
    <property type="term" value="C:mitochondrion"/>
    <property type="evidence" value="ECO:0007669"/>
    <property type="project" value="TreeGrafter"/>
</dbReference>